<dbReference type="PANTHER" id="PTHR40132">
    <property type="entry name" value="PRE-MRNA-SPLICING FACTOR 38B"/>
    <property type="match status" value="1"/>
</dbReference>
<dbReference type="AlphaFoldDB" id="A0A7D8US51"/>
<accession>A0A7D8US51</accession>
<evidence type="ECO:0000313" key="2">
    <source>
        <dbReference type="EMBL" id="TVY53391.1"/>
    </source>
</evidence>
<reference evidence="2 3" key="1">
    <citation type="submission" date="2018-05" db="EMBL/GenBank/DDBJ databases">
        <title>Whole genome sequencing for identification of molecular markers to develop diagnostic detection tools for the regulated plant pathogen Lachnellula willkommii.</title>
        <authorList>
            <person name="Giroux E."/>
            <person name="Bilodeau G."/>
        </authorList>
    </citation>
    <scope>NUCLEOTIDE SEQUENCE [LARGE SCALE GENOMIC DNA]</scope>
    <source>
        <strain evidence="2 3">CBS 625.97</strain>
    </source>
</reference>
<evidence type="ECO:0008006" key="4">
    <source>
        <dbReference type="Google" id="ProtNLM"/>
    </source>
</evidence>
<evidence type="ECO:0000256" key="1">
    <source>
        <dbReference type="SAM" id="MobiDB-lite"/>
    </source>
</evidence>
<evidence type="ECO:0000313" key="3">
    <source>
        <dbReference type="Proteomes" id="UP000481288"/>
    </source>
</evidence>
<feature type="compositionally biased region" description="Basic residues" evidence="1">
    <location>
        <begin position="300"/>
        <end position="317"/>
    </location>
</feature>
<feature type="region of interest" description="Disordered" evidence="1">
    <location>
        <begin position="71"/>
        <end position="370"/>
    </location>
</feature>
<feature type="region of interest" description="Disordered" evidence="1">
    <location>
        <begin position="31"/>
        <end position="50"/>
    </location>
</feature>
<feature type="compositionally biased region" description="Basic residues" evidence="1">
    <location>
        <begin position="215"/>
        <end position="226"/>
    </location>
</feature>
<sequence length="468" mass="53936">MSNSEALTDEYLAELMDKEAKRSLKYSGMGFEGNVTTSKPPPNKPKPNTRFLTNIIKDTTNHNQALLAKEAAESRARLQSLATAERRGEKSKGVGGGDIRRRQLGDIAAILGNGGRRSKRPRSRGGEKEGAGRSDDGDEEPSPKKSRQEIRRSRDEGREEDVERTRDRRDDGRLRVQNIRDEGKDNGSEKRHSKEHRKRRHPSQEDISDEEDSKRRPKSDRRRRHKGLEDDEEPKTSADGASKRKHGSRDADSEEEEESRSHRHRHRRHRSRSTSKDREQRRRHRSRSRSPREHRDKEARHGKRSSRNRPRSPRRPRKESPSTKKQEQTDYDSDPLDSIIGPAPPPPVRSRGRGTFSHLSSGIDSRFSADYDPTADVRLDADEENDWDQALEALRDRQKWKQQGADRLRAAGFTDEEIEKWEKGGEKREEDVKWAKKGERREWDRGKILDGETGAVSIEPMFGRLKDS</sequence>
<feature type="compositionally biased region" description="Basic and acidic residues" evidence="1">
    <location>
        <begin position="124"/>
        <end position="192"/>
    </location>
</feature>
<name>A0A7D8US51_9HELO</name>
<dbReference type="PANTHER" id="PTHR40132:SF1">
    <property type="entry name" value="PRE-MRNA-SPLICING FACTOR 38B"/>
    <property type="match status" value="1"/>
</dbReference>
<feature type="compositionally biased region" description="Basic and acidic residues" evidence="1">
    <location>
        <begin position="318"/>
        <end position="328"/>
    </location>
</feature>
<dbReference type="Proteomes" id="UP000481288">
    <property type="component" value="Unassembled WGS sequence"/>
</dbReference>
<protein>
    <recommendedName>
        <fullName evidence="4">Pre-mRNA-splicing factor 38B</fullName>
    </recommendedName>
</protein>
<feature type="compositionally biased region" description="Basic residues" evidence="1">
    <location>
        <begin position="261"/>
        <end position="273"/>
    </location>
</feature>
<feature type="compositionally biased region" description="Basic and acidic residues" evidence="1">
    <location>
        <begin position="290"/>
        <end position="299"/>
    </location>
</feature>
<dbReference type="OrthoDB" id="2431475at2759"/>
<organism evidence="2 3">
    <name type="scientific">Lachnellula cervina</name>
    <dbReference type="NCBI Taxonomy" id="1316786"/>
    <lineage>
        <taxon>Eukaryota</taxon>
        <taxon>Fungi</taxon>
        <taxon>Dikarya</taxon>
        <taxon>Ascomycota</taxon>
        <taxon>Pezizomycotina</taxon>
        <taxon>Leotiomycetes</taxon>
        <taxon>Helotiales</taxon>
        <taxon>Lachnaceae</taxon>
        <taxon>Lachnellula</taxon>
    </lineage>
</organism>
<comment type="caution">
    <text evidence="2">The sequence shown here is derived from an EMBL/GenBank/DDBJ whole genome shotgun (WGS) entry which is preliminary data.</text>
</comment>
<proteinExistence type="predicted"/>
<feature type="compositionally biased region" description="Basic and acidic residues" evidence="1">
    <location>
        <begin position="84"/>
        <end position="104"/>
    </location>
</feature>
<dbReference type="EMBL" id="QGMG01000461">
    <property type="protein sequence ID" value="TVY53391.1"/>
    <property type="molecule type" value="Genomic_DNA"/>
</dbReference>
<keyword evidence="3" id="KW-1185">Reference proteome</keyword>
<gene>
    <name evidence="2" type="ORF">LCER1_G006035</name>
</gene>